<evidence type="ECO:0000256" key="3">
    <source>
        <dbReference type="ARBA" id="ARBA00010343"/>
    </source>
</evidence>
<evidence type="ECO:0000256" key="5">
    <source>
        <dbReference type="ARBA" id="ARBA00023125"/>
    </source>
</evidence>
<dbReference type="CDD" id="cd22911">
    <property type="entry name" value="HFD_H3"/>
    <property type="match status" value="1"/>
</dbReference>
<dbReference type="PRINTS" id="PR00622">
    <property type="entry name" value="HISTONEH3"/>
</dbReference>
<organism evidence="10">
    <name type="scientific">Anthurium amnicola</name>
    <dbReference type="NCBI Taxonomy" id="1678845"/>
    <lineage>
        <taxon>Eukaryota</taxon>
        <taxon>Viridiplantae</taxon>
        <taxon>Streptophyta</taxon>
        <taxon>Embryophyta</taxon>
        <taxon>Tracheophyta</taxon>
        <taxon>Spermatophyta</taxon>
        <taxon>Magnoliopsida</taxon>
        <taxon>Liliopsida</taxon>
        <taxon>Araceae</taxon>
        <taxon>Pothoideae</taxon>
        <taxon>Potheae</taxon>
        <taxon>Anthurium</taxon>
    </lineage>
</organism>
<dbReference type="GO" id="GO:0046982">
    <property type="term" value="F:protein heterodimerization activity"/>
    <property type="evidence" value="ECO:0007669"/>
    <property type="project" value="InterPro"/>
</dbReference>
<evidence type="ECO:0000256" key="8">
    <source>
        <dbReference type="SAM" id="MobiDB-lite"/>
    </source>
</evidence>
<evidence type="ECO:0000256" key="6">
    <source>
        <dbReference type="ARBA" id="ARBA00023242"/>
    </source>
</evidence>
<feature type="compositionally biased region" description="Low complexity" evidence="8">
    <location>
        <begin position="29"/>
        <end position="39"/>
    </location>
</feature>
<reference evidence="10" key="1">
    <citation type="submission" date="2015-07" db="EMBL/GenBank/DDBJ databases">
        <title>Transcriptome Assembly of Anthurium amnicola.</title>
        <authorList>
            <person name="Suzuki J."/>
        </authorList>
    </citation>
    <scope>NUCLEOTIDE SEQUENCE</scope>
</reference>
<dbReference type="Pfam" id="PF00125">
    <property type="entry name" value="Histone"/>
    <property type="match status" value="1"/>
</dbReference>
<dbReference type="AlphaFoldDB" id="A0A1D1XRS5"/>
<dbReference type="Gene3D" id="1.10.20.10">
    <property type="entry name" value="Histone, subunit A"/>
    <property type="match status" value="1"/>
</dbReference>
<accession>A0A1D1XRS5</accession>
<evidence type="ECO:0000313" key="10">
    <source>
        <dbReference type="EMBL" id="JAT45089.1"/>
    </source>
</evidence>
<keyword evidence="6" id="KW-0539">Nucleus</keyword>
<feature type="compositionally biased region" description="Polar residues" evidence="8">
    <location>
        <begin position="40"/>
        <end position="55"/>
    </location>
</feature>
<evidence type="ECO:0000256" key="4">
    <source>
        <dbReference type="ARBA" id="ARBA00022454"/>
    </source>
</evidence>
<dbReference type="PANTHER" id="PTHR45810">
    <property type="entry name" value="HISTONE H3.2"/>
    <property type="match status" value="1"/>
</dbReference>
<feature type="domain" description="Core Histone H2A/H2B/H3" evidence="9">
    <location>
        <begin position="81"/>
        <end position="169"/>
    </location>
</feature>
<dbReference type="FunFam" id="1.10.20.10:FF:000085">
    <property type="entry name" value="Histone H3.2"/>
    <property type="match status" value="1"/>
</dbReference>
<evidence type="ECO:0000256" key="2">
    <source>
        <dbReference type="ARBA" id="ARBA00004286"/>
    </source>
</evidence>
<feature type="region of interest" description="Disordered" evidence="8">
    <location>
        <begin position="1"/>
        <end position="81"/>
    </location>
</feature>
<gene>
    <name evidence="10" type="primary">H3_0</name>
    <name evidence="10" type="ORF">g.29133</name>
</gene>
<dbReference type="SUPFAM" id="SSF47113">
    <property type="entry name" value="Histone-fold"/>
    <property type="match status" value="1"/>
</dbReference>
<keyword evidence="5" id="KW-0238">DNA-binding</keyword>
<feature type="non-terminal residue" evidence="10">
    <location>
        <position position="1"/>
    </location>
</feature>
<dbReference type="EMBL" id="GDJX01022847">
    <property type="protein sequence ID" value="JAT45089.1"/>
    <property type="molecule type" value="Transcribed_RNA"/>
</dbReference>
<evidence type="ECO:0000256" key="7">
    <source>
        <dbReference type="ARBA" id="ARBA00023269"/>
    </source>
</evidence>
<dbReference type="InterPro" id="IPR000164">
    <property type="entry name" value="Histone_H3/CENP-A"/>
</dbReference>
<keyword evidence="4" id="KW-0158">Chromosome</keyword>
<dbReference type="GO" id="GO:0005634">
    <property type="term" value="C:nucleus"/>
    <property type="evidence" value="ECO:0007669"/>
    <property type="project" value="UniProtKB-SubCell"/>
</dbReference>
<dbReference type="SMART" id="SM00428">
    <property type="entry name" value="H3"/>
    <property type="match status" value="1"/>
</dbReference>
<protein>
    <submittedName>
        <fullName evidence="10">Histone H3</fullName>
    </submittedName>
</protein>
<evidence type="ECO:0000256" key="1">
    <source>
        <dbReference type="ARBA" id="ARBA00004123"/>
    </source>
</evidence>
<dbReference type="InterPro" id="IPR007125">
    <property type="entry name" value="H2A/H2B/H3"/>
</dbReference>
<dbReference type="PANTHER" id="PTHR45810:SF1">
    <property type="entry name" value="HISTONE H3-LIKE CENTROMERIC PROTEIN A"/>
    <property type="match status" value="1"/>
</dbReference>
<dbReference type="GO" id="GO:0030527">
    <property type="term" value="F:structural constituent of chromatin"/>
    <property type="evidence" value="ECO:0007669"/>
    <property type="project" value="InterPro"/>
</dbReference>
<evidence type="ECO:0000259" key="9">
    <source>
        <dbReference type="Pfam" id="PF00125"/>
    </source>
</evidence>
<keyword evidence="7" id="KW-0544">Nucleosome core</keyword>
<dbReference type="InterPro" id="IPR009072">
    <property type="entry name" value="Histone-fold"/>
</dbReference>
<sequence>SLSLSLSDEMARTKHFSNMPRRPPRKRLPQQQQQPQRAQASTPSEHPPTTRTSTVVGREGSSRSAGTRPPPGDRRPHRFKPGTVALREIRRYQKTWSLLIPSAPFIRIVRELTSWNSLSVNRWSAEALVAIQEAAEAFLVHLFEDANLCAIHAKRVTLMQKDWQLARRIGGGKHL</sequence>
<name>A0A1D1XRS5_9ARAE</name>
<comment type="similarity">
    <text evidence="3">Belongs to the histone H3 family.</text>
</comment>
<proteinExistence type="inferred from homology"/>
<comment type="subcellular location">
    <subcellularLocation>
        <location evidence="2">Chromosome</location>
    </subcellularLocation>
    <subcellularLocation>
        <location evidence="1">Nucleus</location>
    </subcellularLocation>
</comment>
<dbReference type="GO" id="GO:0003677">
    <property type="term" value="F:DNA binding"/>
    <property type="evidence" value="ECO:0007669"/>
    <property type="project" value="UniProtKB-KW"/>
</dbReference>
<dbReference type="GO" id="GO:0000786">
    <property type="term" value="C:nucleosome"/>
    <property type="evidence" value="ECO:0007669"/>
    <property type="project" value="UniProtKB-KW"/>
</dbReference>